<name>A0A135SFQ2_9PEZI</name>
<evidence type="ECO:0000313" key="3">
    <source>
        <dbReference type="Proteomes" id="UP000070121"/>
    </source>
</evidence>
<dbReference type="EMBL" id="JFFI01002404">
    <property type="protein sequence ID" value="KXH34732.1"/>
    <property type="molecule type" value="Genomic_DNA"/>
</dbReference>
<feature type="compositionally biased region" description="Low complexity" evidence="1">
    <location>
        <begin position="96"/>
        <end position="105"/>
    </location>
</feature>
<organism evidence="2 3">
    <name type="scientific">Colletotrichum salicis</name>
    <dbReference type="NCBI Taxonomy" id="1209931"/>
    <lineage>
        <taxon>Eukaryota</taxon>
        <taxon>Fungi</taxon>
        <taxon>Dikarya</taxon>
        <taxon>Ascomycota</taxon>
        <taxon>Pezizomycotina</taxon>
        <taxon>Sordariomycetes</taxon>
        <taxon>Hypocreomycetidae</taxon>
        <taxon>Glomerellales</taxon>
        <taxon>Glomerellaceae</taxon>
        <taxon>Colletotrichum</taxon>
        <taxon>Colletotrichum acutatum species complex</taxon>
    </lineage>
</organism>
<feature type="compositionally biased region" description="Low complexity" evidence="1">
    <location>
        <begin position="136"/>
        <end position="159"/>
    </location>
</feature>
<feature type="compositionally biased region" description="Low complexity" evidence="1">
    <location>
        <begin position="264"/>
        <end position="277"/>
    </location>
</feature>
<gene>
    <name evidence="2" type="ORF">CSAL01_08045</name>
</gene>
<feature type="region of interest" description="Disordered" evidence="1">
    <location>
        <begin position="455"/>
        <end position="518"/>
    </location>
</feature>
<evidence type="ECO:0000256" key="1">
    <source>
        <dbReference type="SAM" id="MobiDB-lite"/>
    </source>
</evidence>
<dbReference type="AlphaFoldDB" id="A0A135SFQ2"/>
<proteinExistence type="predicted"/>
<protein>
    <submittedName>
        <fullName evidence="2">Uncharacterized protein</fullName>
    </submittedName>
</protein>
<feature type="compositionally biased region" description="Polar residues" evidence="1">
    <location>
        <begin position="217"/>
        <end position="230"/>
    </location>
</feature>
<feature type="region of interest" description="Disordered" evidence="1">
    <location>
        <begin position="1"/>
        <end position="29"/>
    </location>
</feature>
<dbReference type="OrthoDB" id="4847024at2759"/>
<evidence type="ECO:0000313" key="2">
    <source>
        <dbReference type="EMBL" id="KXH34732.1"/>
    </source>
</evidence>
<feature type="compositionally biased region" description="Low complexity" evidence="1">
    <location>
        <begin position="455"/>
        <end position="465"/>
    </location>
</feature>
<keyword evidence="3" id="KW-1185">Reference proteome</keyword>
<accession>A0A135SFQ2</accession>
<feature type="compositionally biased region" description="Polar residues" evidence="1">
    <location>
        <begin position="124"/>
        <end position="135"/>
    </location>
</feature>
<feature type="compositionally biased region" description="Polar residues" evidence="1">
    <location>
        <begin position="107"/>
        <end position="117"/>
    </location>
</feature>
<dbReference type="Proteomes" id="UP000070121">
    <property type="component" value="Unassembled WGS sequence"/>
</dbReference>
<sequence length="518" mass="55495">MQCPASKAQDGEGSLPPAQGPRIFQQEPVKTSSLPTSICFFHLPSLQHSYLATRNIRKPPSPTREVLKERRQIGAPDREVVTAMVRTRSMGGGGSPVVPASPAAGKNITSLRPTSPLATRKFRSSLNFGTEASNTSSPPRGSLRSGRSRLPLPSLSSPSPEDRTYQEANYEADISDPASPNHSETDVSEESVGLKETPRSQARNRGPRAPDEIMSAATPSEATIGGTTDTMPEDGGTPLNDTPIPIDLSSARRAKTPDVDLAGSSSASSAPSTPTKPASERRQATPKGPKLISHKDASKQLRDLIVTHNKKGVEIKEMLALYKDLTREDNATPIILDECVTATNARLVRAIEDVEALEDGHPPRVTPYPADKIPELLAAVEKAEADRDAFYAETQRLFMQLAMFEEEQHALRAKAMIARKVELEARMRECMPTASAACNKPFAPSRSGLPFALGTPSGSTSTTVGQRGVNGKTPIVFTSPTSPEVIGQSSTGQNSRAGMCASGLDDPQTPTKKRKSRH</sequence>
<comment type="caution">
    <text evidence="2">The sequence shown here is derived from an EMBL/GenBank/DDBJ whole genome shotgun (WGS) entry which is preliminary data.</text>
</comment>
<reference evidence="2 3" key="1">
    <citation type="submission" date="2014-02" db="EMBL/GenBank/DDBJ databases">
        <title>The genome sequence of Colletotrichum salicis CBS 607.94.</title>
        <authorList>
            <person name="Baroncelli R."/>
            <person name="Thon M.R."/>
        </authorList>
    </citation>
    <scope>NUCLEOTIDE SEQUENCE [LARGE SCALE GENOMIC DNA]</scope>
    <source>
        <strain evidence="2 3">CBS 607.94</strain>
    </source>
</reference>
<feature type="region of interest" description="Disordered" evidence="1">
    <location>
        <begin position="88"/>
        <end position="296"/>
    </location>
</feature>
<feature type="compositionally biased region" description="Polar residues" evidence="1">
    <location>
        <begin position="476"/>
        <end position="496"/>
    </location>
</feature>